<sequence>MAHLHKKMKKGRPYYYVREIARVNGKPKVVNQVYLGSPERILEMATSSGGELETIQCQEYGALWLAHLMEKELGIADIVDSVIPKAVREKGPSVGEYFLYAMYNRMMEACSKRSLPDWYGATAIQAIRPVDVQELSSERYWEKWNRVDEDQLDQIAERFFDKVRALIPDKDDCFLFDTTNYYTYMASDTESDLAKRGKNKAGRDWLRQVGVALLTSRNRQVPLYYKEYEGNRHDSKVFNRLLSQIAEAMKRSGNEDAHLTLVMDKGMNSPDNMEAIDAHPKVHFITTYSLFFAPELAGIPLERFEPVQSPKNQQRLEKGREQDIQLAYRTSGEYWGRERTVVVTFNPLTASRQRYHFDQKLFKIQEALYEMRPKLRRRDKGWSRPEDVEKRYKQFCDEIHMPADVYDVAFEKDHLGWKMSFRKDYYRISKHIRKFGRNVIVTDHKDWSTDEIVQASLDRYKVEMAFRQSKDKDLIGVQPIRHWTDSKISCHILTCIMALTCIRLLEIRLEDAGLSITGNAAMKSMKKLHSCLCLHKGKKKPVRILENPSPLQSQIISALGYETAGGVLQEISK</sequence>
<dbReference type="KEGG" id="dal:Dalk_1299"/>
<evidence type="ECO:0000313" key="2">
    <source>
        <dbReference type="EMBL" id="ACL03002.1"/>
    </source>
</evidence>
<accession>B8F9Q6</accession>
<reference evidence="2 4" key="2">
    <citation type="journal article" date="2012" name="Environ. Microbiol.">
        <title>The genome sequence of Desulfatibacillum alkenivorans AK-01: a blueprint for anaerobic alkane oxidation.</title>
        <authorList>
            <person name="Callaghan A.V."/>
            <person name="Morris B.E."/>
            <person name="Pereira I.A."/>
            <person name="McInerney M.J."/>
            <person name="Austin R.N."/>
            <person name="Groves J.T."/>
            <person name="Kukor J.J."/>
            <person name="Suflita J.M."/>
            <person name="Young L.Y."/>
            <person name="Zylstra G.J."/>
            <person name="Wawrik B."/>
        </authorList>
    </citation>
    <scope>NUCLEOTIDE SEQUENCE [LARGE SCALE GENOMIC DNA]</scope>
    <source>
        <strain evidence="2 4">AK-01</strain>
    </source>
</reference>
<name>B8F9Q6_DESAL</name>
<keyword evidence="4" id="KW-1185">Reference proteome</keyword>
<reference evidence="2" key="1">
    <citation type="submission" date="2008-12" db="EMBL/GenBank/DDBJ databases">
        <title>Complete sequence of Desulfatibacillum alkenivorans AK-01.</title>
        <authorList>
            <consortium name="US DOE Joint Genome Institute"/>
            <person name="Lucas S."/>
            <person name="Copeland A."/>
            <person name="Lapidus A."/>
            <person name="Glavina del Rio T."/>
            <person name="Dalin E."/>
            <person name="Tice H."/>
            <person name="Bruce D."/>
            <person name="Goodwin L."/>
            <person name="Pitluck S."/>
            <person name="Chertkov O."/>
            <person name="Brettin T."/>
            <person name="Detter J.C."/>
            <person name="Han C."/>
            <person name="Larimer F."/>
            <person name="Land M."/>
            <person name="Hauser L."/>
            <person name="Kyrpides N."/>
            <person name="Ovchinnikova G."/>
            <person name="Wawrik B."/>
            <person name="Richardson P."/>
        </authorList>
    </citation>
    <scope>NUCLEOTIDE SEQUENCE [LARGE SCALE GENOMIC DNA]</scope>
    <source>
        <strain evidence="2">AK-01</strain>
    </source>
</reference>
<dbReference type="EMBL" id="CP001322">
    <property type="protein sequence ID" value="ACL03002.1"/>
    <property type="molecule type" value="Genomic_DNA"/>
</dbReference>
<dbReference type="PANTHER" id="PTHR34614:SF2">
    <property type="entry name" value="TRANSPOSASE IS4-LIKE DOMAIN-CONTAINING PROTEIN"/>
    <property type="match status" value="1"/>
</dbReference>
<dbReference type="Proteomes" id="UP000000739">
    <property type="component" value="Chromosome"/>
</dbReference>
<organism evidence="2 4">
    <name type="scientific">Desulfatibacillum aliphaticivorans</name>
    <dbReference type="NCBI Taxonomy" id="218208"/>
    <lineage>
        <taxon>Bacteria</taxon>
        <taxon>Pseudomonadati</taxon>
        <taxon>Thermodesulfobacteriota</taxon>
        <taxon>Desulfobacteria</taxon>
        <taxon>Desulfobacterales</taxon>
        <taxon>Desulfatibacillaceae</taxon>
        <taxon>Desulfatibacillum</taxon>
    </lineage>
</organism>
<dbReference type="GO" id="GO:0004803">
    <property type="term" value="F:transposase activity"/>
    <property type="evidence" value="ECO:0007669"/>
    <property type="project" value="InterPro"/>
</dbReference>
<dbReference type="InterPro" id="IPR002559">
    <property type="entry name" value="Transposase_11"/>
</dbReference>
<dbReference type="InterPro" id="IPR047654">
    <property type="entry name" value="IS1634_transpos"/>
</dbReference>
<gene>
    <name evidence="2" type="ordered locus">Dalk_1299</name>
    <name evidence="3" type="ordered locus">Dalk_3879</name>
</gene>
<evidence type="ECO:0000313" key="4">
    <source>
        <dbReference type="Proteomes" id="UP000000739"/>
    </source>
</evidence>
<dbReference type="EMBL" id="CP001322">
    <property type="protein sequence ID" value="ACL05565.1"/>
    <property type="molecule type" value="Genomic_DNA"/>
</dbReference>
<dbReference type="PANTHER" id="PTHR34614">
    <property type="match status" value="1"/>
</dbReference>
<dbReference type="HOGENOM" id="CLU_033161_0_0_7"/>
<proteinExistence type="predicted"/>
<dbReference type="GO" id="GO:0003677">
    <property type="term" value="F:DNA binding"/>
    <property type="evidence" value="ECO:0007669"/>
    <property type="project" value="InterPro"/>
</dbReference>
<protein>
    <submittedName>
        <fullName evidence="2">Transposase-like protein</fullName>
    </submittedName>
</protein>
<dbReference type="GO" id="GO:0006313">
    <property type="term" value="P:DNA transposition"/>
    <property type="evidence" value="ECO:0007669"/>
    <property type="project" value="InterPro"/>
</dbReference>
<dbReference type="AlphaFoldDB" id="B8F9Q6"/>
<dbReference type="Pfam" id="PF01609">
    <property type="entry name" value="DDE_Tnp_1"/>
    <property type="match status" value="1"/>
</dbReference>
<dbReference type="KEGG" id="dal:Dalk_3879"/>
<dbReference type="NCBIfam" id="NF033559">
    <property type="entry name" value="transpos_IS1634"/>
    <property type="match status" value="1"/>
</dbReference>
<feature type="domain" description="Transposase IS4-like" evidence="1">
    <location>
        <begin position="194"/>
        <end position="500"/>
    </location>
</feature>
<dbReference type="eggNOG" id="COG5421">
    <property type="taxonomic scope" value="Bacteria"/>
</dbReference>
<evidence type="ECO:0000259" key="1">
    <source>
        <dbReference type="Pfam" id="PF01609"/>
    </source>
</evidence>
<evidence type="ECO:0000313" key="3">
    <source>
        <dbReference type="EMBL" id="ACL05565.1"/>
    </source>
</evidence>